<protein>
    <submittedName>
        <fullName evidence="1">Nodulation S family protein</fullName>
    </submittedName>
</protein>
<evidence type="ECO:0000313" key="2">
    <source>
        <dbReference type="Proteomes" id="UP001163831"/>
    </source>
</evidence>
<evidence type="ECO:0000313" key="1">
    <source>
        <dbReference type="EMBL" id="UYH50788.1"/>
    </source>
</evidence>
<dbReference type="Pfam" id="PF05401">
    <property type="entry name" value="NodS"/>
    <property type="match status" value="1"/>
</dbReference>
<keyword evidence="2" id="KW-1185">Reference proteome</keyword>
<dbReference type="CDD" id="cd02440">
    <property type="entry name" value="AdoMet_MTases"/>
    <property type="match status" value="1"/>
</dbReference>
<reference evidence="1" key="1">
    <citation type="submission" date="2022-10" db="EMBL/GenBank/DDBJ databases">
        <title>Candidatus Kirkpatrella diaphorinas gen. nov., sp. nov., an uncultured endosymbiont identified in a population of Diaphorina citri from Hawaii.</title>
        <authorList>
            <person name="Henry E.M."/>
            <person name="Carlson C.R."/>
            <person name="Kuo Y.-W."/>
        </authorList>
    </citation>
    <scope>NUCLEOTIDE SEQUENCE</scope>
    <source>
        <strain evidence="1">CADCRV1</strain>
    </source>
</reference>
<sequence>MSHRAQQFNDIYAANIDPWGFRTTAYERDKYQATLAVLPRPIYQLGIEAGCSIGELTHLLAPRCQELIGIDVSDVALREASRRNVEFRHVHFVKGELPAAWPDVRPDLIMLSEVLYFLSESEIRMLARRIALRWQRKSHCVLVNYLGDTRQPLQGPQAADIFMQALPDADHILQSVRDGFQIDLIQAH</sequence>
<dbReference type="InterPro" id="IPR008715">
    <property type="entry name" value="SAM-MeTfrase_NodS-like"/>
</dbReference>
<dbReference type="Gene3D" id="3.40.50.150">
    <property type="entry name" value="Vaccinia Virus protein VP39"/>
    <property type="match status" value="1"/>
</dbReference>
<proteinExistence type="predicted"/>
<dbReference type="RefSeq" id="WP_319806377.1">
    <property type="nucleotide sequence ID" value="NZ_CP107052.1"/>
</dbReference>
<gene>
    <name evidence="1" type="ORF">N5W20_06645</name>
</gene>
<dbReference type="Proteomes" id="UP001163831">
    <property type="component" value="Chromosome"/>
</dbReference>
<accession>A0ABY6GJ47</accession>
<dbReference type="InterPro" id="IPR029063">
    <property type="entry name" value="SAM-dependent_MTases_sf"/>
</dbReference>
<organism evidence="1 2">
    <name type="scientific">Candidatus Kirkpatrickella diaphorinae</name>
    <dbReference type="NCBI Taxonomy" id="2984322"/>
    <lineage>
        <taxon>Bacteria</taxon>
        <taxon>Pseudomonadati</taxon>
        <taxon>Pseudomonadota</taxon>
        <taxon>Alphaproteobacteria</taxon>
        <taxon>Acetobacterales</taxon>
        <taxon>Acetobacteraceae</taxon>
        <taxon>Candidatus Kirkpatrickella</taxon>
    </lineage>
</organism>
<name>A0ABY6GJ47_9PROT</name>
<dbReference type="EMBL" id="CP107052">
    <property type="protein sequence ID" value="UYH50788.1"/>
    <property type="molecule type" value="Genomic_DNA"/>
</dbReference>
<dbReference type="SUPFAM" id="SSF53335">
    <property type="entry name" value="S-adenosyl-L-methionine-dependent methyltransferases"/>
    <property type="match status" value="1"/>
</dbReference>